<keyword evidence="6 9" id="KW-0411">Iron-sulfur</keyword>
<comment type="cofactor">
    <cofactor evidence="9">
        <name>Mg(2+)</name>
        <dbReference type="ChEBI" id="CHEBI:18420"/>
    </cofactor>
    <cofactor evidence="9">
        <name>Mn(2+)</name>
        <dbReference type="ChEBI" id="CHEBI:29035"/>
    </cofactor>
    <text evidence="9">Mg(2+) or Mn(2+) required for ssDNA cleavage activity.</text>
</comment>
<dbReference type="RefSeq" id="WP_055298176.1">
    <property type="nucleotide sequence ID" value="NZ_CZAP01000001.1"/>
</dbReference>
<keyword evidence="2 9" id="KW-0479">Metal-binding</keyword>
<evidence type="ECO:0000256" key="3">
    <source>
        <dbReference type="ARBA" id="ARBA00022801"/>
    </source>
</evidence>
<evidence type="ECO:0000256" key="7">
    <source>
        <dbReference type="ARBA" id="ARBA00023118"/>
    </source>
</evidence>
<accession>A0A174I1B4</accession>
<evidence type="ECO:0000256" key="9">
    <source>
        <dbReference type="RuleBase" id="RU365022"/>
    </source>
</evidence>
<comment type="function">
    <text evidence="9">CRISPR (clustered regularly interspaced short palindromic repeat) is an adaptive immune system that provides protection against mobile genetic elements (viruses, transposable elements and conjugative plasmids). CRISPR clusters contain sequences complementary to antecedent mobile elements and target invading nucleic acids. CRISPR clusters are transcribed and processed into CRISPR RNA (crRNA).</text>
</comment>
<evidence type="ECO:0000259" key="10">
    <source>
        <dbReference type="Pfam" id="PF01930"/>
    </source>
</evidence>
<dbReference type="GO" id="GO:0051536">
    <property type="term" value="F:iron-sulfur cluster binding"/>
    <property type="evidence" value="ECO:0007669"/>
    <property type="project" value="UniProtKB-KW"/>
</dbReference>
<keyword evidence="1 9" id="KW-0540">Nuclease</keyword>
<dbReference type="Gene3D" id="3.90.320.10">
    <property type="match status" value="1"/>
</dbReference>
<keyword evidence="3 9" id="KW-0378">Hydrolase</keyword>
<dbReference type="InterPro" id="IPR022765">
    <property type="entry name" value="Dna2/Cas4_DUF83"/>
</dbReference>
<dbReference type="AlphaFoldDB" id="A0A174I1B4"/>
<comment type="cofactor">
    <cofactor evidence="9">
        <name>iron-sulfur cluster</name>
        <dbReference type="ChEBI" id="CHEBI:30408"/>
    </cofactor>
</comment>
<keyword evidence="8 9" id="KW-0464">Manganese</keyword>
<evidence type="ECO:0000256" key="2">
    <source>
        <dbReference type="ARBA" id="ARBA00022723"/>
    </source>
</evidence>
<dbReference type="GO" id="GO:0051607">
    <property type="term" value="P:defense response to virus"/>
    <property type="evidence" value="ECO:0007669"/>
    <property type="project" value="UniProtKB-KW"/>
</dbReference>
<proteinExistence type="inferred from homology"/>
<keyword evidence="4 9" id="KW-0269">Exonuclease</keyword>
<protein>
    <recommendedName>
        <fullName evidence="9">CRISPR-associated exonuclease Cas4</fullName>
        <ecNumber evidence="9">3.1.12.1</ecNumber>
    </recommendedName>
</protein>
<evidence type="ECO:0000256" key="8">
    <source>
        <dbReference type="ARBA" id="ARBA00023211"/>
    </source>
</evidence>
<dbReference type="GO" id="GO:0046872">
    <property type="term" value="F:metal ion binding"/>
    <property type="evidence" value="ECO:0007669"/>
    <property type="project" value="UniProtKB-KW"/>
</dbReference>
<dbReference type="InterPro" id="IPR011604">
    <property type="entry name" value="PDDEXK-like_dom_sf"/>
</dbReference>
<evidence type="ECO:0000256" key="5">
    <source>
        <dbReference type="ARBA" id="ARBA00023004"/>
    </source>
</evidence>
<name>A0A174I1B4_BACT4</name>
<evidence type="ECO:0000313" key="12">
    <source>
        <dbReference type="Proteomes" id="UP000095576"/>
    </source>
</evidence>
<evidence type="ECO:0000256" key="6">
    <source>
        <dbReference type="ARBA" id="ARBA00023014"/>
    </source>
</evidence>
<keyword evidence="5 9" id="KW-0408">Iron</keyword>
<keyword evidence="7 9" id="KW-0051">Antiviral defense</keyword>
<gene>
    <name evidence="11" type="ORF">ERS852511_00083</name>
</gene>
<comment type="similarity">
    <text evidence="9">Belongs to the CRISPR-associated exonuclease Cas4 family.</text>
</comment>
<reference evidence="11 12" key="1">
    <citation type="submission" date="2015-09" db="EMBL/GenBank/DDBJ databases">
        <authorList>
            <consortium name="Pathogen Informatics"/>
        </authorList>
    </citation>
    <scope>NUCLEOTIDE SEQUENCE [LARGE SCALE GENOMIC DNA]</scope>
    <source>
        <strain evidence="11 12">2789STDY5834899</strain>
    </source>
</reference>
<sequence>MKVTGTHFNYYQVCKRKLWLFANGITMEHTSDLVYEGKLIHEESYPQRSAKYEEVEIDGIKVDYYDTGNKIIHEIKKSDKIERAHEWQLKYYIYIFERNGMKGVTGILEYPVLRKKDLIYLSDIDREMICEMEHDILQIIESDSCPSLEKKRVCKNCSYLDFCYSGEEEE</sequence>
<evidence type="ECO:0000256" key="1">
    <source>
        <dbReference type="ARBA" id="ARBA00022722"/>
    </source>
</evidence>
<feature type="domain" description="DUF83" evidence="10">
    <location>
        <begin position="4"/>
        <end position="164"/>
    </location>
</feature>
<dbReference type="InterPro" id="IPR013343">
    <property type="entry name" value="CRISPR-assoc_prot_Cas4"/>
</dbReference>
<evidence type="ECO:0000256" key="4">
    <source>
        <dbReference type="ARBA" id="ARBA00022839"/>
    </source>
</evidence>
<dbReference type="PANTHER" id="PTHR37168">
    <property type="entry name" value="CRISPR-ASSOCIATED EXONUCLEASE CAS4"/>
    <property type="match status" value="1"/>
</dbReference>
<dbReference type="PANTHER" id="PTHR37168:SF1">
    <property type="entry name" value="CRISPR-ASSOCIATED EXONUCLEASE CAS4"/>
    <property type="match status" value="1"/>
</dbReference>
<dbReference type="GO" id="GO:0004527">
    <property type="term" value="F:exonuclease activity"/>
    <property type="evidence" value="ECO:0007669"/>
    <property type="project" value="UniProtKB-KW"/>
</dbReference>
<evidence type="ECO:0000313" key="11">
    <source>
        <dbReference type="EMBL" id="CUO79080.1"/>
    </source>
</evidence>
<organism evidence="11 12">
    <name type="scientific">Bacteroides thetaiotaomicron</name>
    <dbReference type="NCBI Taxonomy" id="818"/>
    <lineage>
        <taxon>Bacteria</taxon>
        <taxon>Pseudomonadati</taxon>
        <taxon>Bacteroidota</taxon>
        <taxon>Bacteroidia</taxon>
        <taxon>Bacteroidales</taxon>
        <taxon>Bacteroidaceae</taxon>
        <taxon>Bacteroides</taxon>
    </lineage>
</organism>
<dbReference type="NCBIfam" id="TIGR00372">
    <property type="entry name" value="cas4"/>
    <property type="match status" value="1"/>
</dbReference>
<dbReference type="EMBL" id="CZAP01000001">
    <property type="protein sequence ID" value="CUO79080.1"/>
    <property type="molecule type" value="Genomic_DNA"/>
</dbReference>
<dbReference type="EC" id="3.1.12.1" evidence="9"/>
<dbReference type="Pfam" id="PF01930">
    <property type="entry name" value="Cas_Cas4"/>
    <property type="match status" value="1"/>
</dbReference>
<dbReference type="Proteomes" id="UP000095576">
    <property type="component" value="Unassembled WGS sequence"/>
</dbReference>